<feature type="domain" description="LysM" evidence="3">
    <location>
        <begin position="169"/>
        <end position="213"/>
    </location>
</feature>
<evidence type="ECO:0000313" key="4">
    <source>
        <dbReference type="EMBL" id="GAA2146059.1"/>
    </source>
</evidence>
<feature type="transmembrane region" description="Helical" evidence="2">
    <location>
        <begin position="60"/>
        <end position="79"/>
    </location>
</feature>
<keyword evidence="2" id="KW-0472">Membrane</keyword>
<feature type="region of interest" description="Disordered" evidence="1">
    <location>
        <begin position="134"/>
        <end position="165"/>
    </location>
</feature>
<organism evidence="4 5">
    <name type="scientific">Nocardioides koreensis</name>
    <dbReference type="NCBI Taxonomy" id="433651"/>
    <lineage>
        <taxon>Bacteria</taxon>
        <taxon>Bacillati</taxon>
        <taxon>Actinomycetota</taxon>
        <taxon>Actinomycetes</taxon>
        <taxon>Propionibacteriales</taxon>
        <taxon>Nocardioidaceae</taxon>
        <taxon>Nocardioides</taxon>
    </lineage>
</organism>
<reference evidence="4 5" key="1">
    <citation type="journal article" date="2019" name="Int. J. Syst. Evol. Microbiol.">
        <title>The Global Catalogue of Microorganisms (GCM) 10K type strain sequencing project: providing services to taxonomists for standard genome sequencing and annotation.</title>
        <authorList>
            <consortium name="The Broad Institute Genomics Platform"/>
            <consortium name="The Broad Institute Genome Sequencing Center for Infectious Disease"/>
            <person name="Wu L."/>
            <person name="Ma J."/>
        </authorList>
    </citation>
    <scope>NUCLEOTIDE SEQUENCE [LARGE SCALE GENOMIC DNA]</scope>
    <source>
        <strain evidence="4 5">JCM 16022</strain>
    </source>
</reference>
<dbReference type="PANTHER" id="PTHR34700:SF4">
    <property type="entry name" value="PHAGE-LIKE ELEMENT PBSX PROTEIN XKDP"/>
    <property type="match status" value="1"/>
</dbReference>
<dbReference type="InterPro" id="IPR052196">
    <property type="entry name" value="Bact_Kbp"/>
</dbReference>
<comment type="caution">
    <text evidence="4">The sequence shown here is derived from an EMBL/GenBank/DDBJ whole genome shotgun (WGS) entry which is preliminary data.</text>
</comment>
<dbReference type="PANTHER" id="PTHR34700">
    <property type="entry name" value="POTASSIUM BINDING PROTEIN KBP"/>
    <property type="match status" value="1"/>
</dbReference>
<proteinExistence type="predicted"/>
<gene>
    <name evidence="4" type="ORF">GCM10009844_21630</name>
</gene>
<dbReference type="RefSeq" id="WP_344151374.1">
    <property type="nucleotide sequence ID" value="NZ_BAAAQR010000005.1"/>
</dbReference>
<dbReference type="EMBL" id="BAAAQR010000005">
    <property type="protein sequence ID" value="GAA2146059.1"/>
    <property type="molecule type" value="Genomic_DNA"/>
</dbReference>
<evidence type="ECO:0000259" key="3">
    <source>
        <dbReference type="Pfam" id="PF01476"/>
    </source>
</evidence>
<dbReference type="Proteomes" id="UP001501771">
    <property type="component" value="Unassembled WGS sequence"/>
</dbReference>
<dbReference type="Gene3D" id="3.10.350.10">
    <property type="entry name" value="LysM domain"/>
    <property type="match status" value="1"/>
</dbReference>
<keyword evidence="2" id="KW-0812">Transmembrane</keyword>
<keyword evidence="5" id="KW-1185">Reference proteome</keyword>
<protein>
    <submittedName>
        <fullName evidence="4">LysM peptidoglycan-binding domain-containing protein</fullName>
    </submittedName>
</protein>
<sequence>MSGQVAGTRLRCLAVWLGATAVLGALACLLLPDVVAAHHAVTGRGVTGQPFERLLEWSCAGVAAVGASWLWILTTLVTVEAARGEGRRPVRGVPAPLRRLVLAACGVALTGGLAAPALATPGEMHQDHAGAVSVSPVQGLPLPDRATGAVPGGGRMSRPGPAPSTPLMVVRVGDTLWDLAGESPAWHRIYELNRDVIGPDPDLIRPGQRLRLPRP</sequence>
<dbReference type="InterPro" id="IPR036779">
    <property type="entry name" value="LysM_dom_sf"/>
</dbReference>
<keyword evidence="2" id="KW-1133">Transmembrane helix</keyword>
<evidence type="ECO:0000256" key="1">
    <source>
        <dbReference type="SAM" id="MobiDB-lite"/>
    </source>
</evidence>
<dbReference type="InterPro" id="IPR018392">
    <property type="entry name" value="LysM"/>
</dbReference>
<dbReference type="Pfam" id="PF01476">
    <property type="entry name" value="LysM"/>
    <property type="match status" value="1"/>
</dbReference>
<evidence type="ECO:0000313" key="5">
    <source>
        <dbReference type="Proteomes" id="UP001501771"/>
    </source>
</evidence>
<dbReference type="CDD" id="cd00118">
    <property type="entry name" value="LysM"/>
    <property type="match status" value="1"/>
</dbReference>
<feature type="transmembrane region" description="Helical" evidence="2">
    <location>
        <begin position="100"/>
        <end position="119"/>
    </location>
</feature>
<name>A0ABN2ZQS7_9ACTN</name>
<evidence type="ECO:0000256" key="2">
    <source>
        <dbReference type="SAM" id="Phobius"/>
    </source>
</evidence>
<accession>A0ABN2ZQS7</accession>